<dbReference type="Gene3D" id="1.10.260.40">
    <property type="entry name" value="lambda repressor-like DNA-binding domains"/>
    <property type="match status" value="1"/>
</dbReference>
<dbReference type="PROSITE" id="PS50943">
    <property type="entry name" value="HTH_CROC1"/>
    <property type="match status" value="1"/>
</dbReference>
<gene>
    <name evidence="2" type="ORF">FEZ41_03500</name>
</gene>
<dbReference type="SUPFAM" id="SSF47413">
    <property type="entry name" value="lambda repressor-like DNA-binding domains"/>
    <property type="match status" value="1"/>
</dbReference>
<feature type="domain" description="HTH cro/C1-type" evidence="1">
    <location>
        <begin position="46"/>
        <end position="79"/>
    </location>
</feature>
<dbReference type="EMBL" id="VBSX01000005">
    <property type="protein sequence ID" value="TLQ20483.1"/>
    <property type="molecule type" value="Genomic_DNA"/>
</dbReference>
<dbReference type="Proteomes" id="UP000305100">
    <property type="component" value="Unassembled WGS sequence"/>
</dbReference>
<dbReference type="InterPro" id="IPR001387">
    <property type="entry name" value="Cro/C1-type_HTH"/>
</dbReference>
<dbReference type="AlphaFoldDB" id="A0A5R9CXR0"/>
<comment type="caution">
    <text evidence="2">The sequence shown here is derived from an EMBL/GenBank/DDBJ whole genome shotgun (WGS) entry which is preliminary data.</text>
</comment>
<accession>A0A5R9CXR0</accession>
<sequence>MRFLNQAQYQITGIDKQKLGIKIKSIRLRLSYNLADFGQLFDPPASASNVSRWERGLNIPNKKRLKIIADLAGITVTELLKGGE</sequence>
<organism evidence="2 3">
    <name type="scientific">Lentilactobacillus parafarraginis</name>
    <dbReference type="NCBI Taxonomy" id="390842"/>
    <lineage>
        <taxon>Bacteria</taxon>
        <taxon>Bacillati</taxon>
        <taxon>Bacillota</taxon>
        <taxon>Bacilli</taxon>
        <taxon>Lactobacillales</taxon>
        <taxon>Lactobacillaceae</taxon>
        <taxon>Lentilactobacillus</taxon>
    </lineage>
</organism>
<dbReference type="OrthoDB" id="2055733at2"/>
<name>A0A5R9CXR0_9LACO</name>
<reference evidence="2 3" key="1">
    <citation type="submission" date="2019-05" db="EMBL/GenBank/DDBJ databases">
        <title>The metagenome of a microbial culture collection derived from dairy environment covers the genomic content of the human microbiome.</title>
        <authorList>
            <person name="Roder T."/>
            <person name="Wuthrich D."/>
            <person name="Sattari Z."/>
            <person name="Von Ah U."/>
            <person name="Bar C."/>
            <person name="Ronchi F."/>
            <person name="Macpherson A.J."/>
            <person name="Ganal-Vonarburg S.C."/>
            <person name="Bruggmann R."/>
            <person name="Vergeres G."/>
        </authorList>
    </citation>
    <scope>NUCLEOTIDE SEQUENCE [LARGE SCALE GENOMIC DNA]</scope>
    <source>
        <strain evidence="2 3">FAM 1079</strain>
    </source>
</reference>
<dbReference type="CDD" id="cd00093">
    <property type="entry name" value="HTH_XRE"/>
    <property type="match status" value="1"/>
</dbReference>
<dbReference type="InterPro" id="IPR010982">
    <property type="entry name" value="Lambda_DNA-bd_dom_sf"/>
</dbReference>
<proteinExistence type="predicted"/>
<evidence type="ECO:0000313" key="3">
    <source>
        <dbReference type="Proteomes" id="UP000305100"/>
    </source>
</evidence>
<evidence type="ECO:0000259" key="1">
    <source>
        <dbReference type="PROSITE" id="PS50943"/>
    </source>
</evidence>
<dbReference type="Pfam" id="PF01381">
    <property type="entry name" value="HTH_3"/>
    <property type="match status" value="1"/>
</dbReference>
<evidence type="ECO:0000313" key="2">
    <source>
        <dbReference type="EMBL" id="TLQ20483.1"/>
    </source>
</evidence>
<protein>
    <submittedName>
        <fullName evidence="2">Helix-turn-helix transcriptional regulator</fullName>
    </submittedName>
</protein>
<dbReference type="GO" id="GO:0003677">
    <property type="term" value="F:DNA binding"/>
    <property type="evidence" value="ECO:0007669"/>
    <property type="project" value="InterPro"/>
</dbReference>